<proteinExistence type="predicted"/>
<evidence type="ECO:0000313" key="2">
    <source>
        <dbReference type="EMBL" id="KAA5613462.1"/>
    </source>
</evidence>
<comment type="caution">
    <text evidence="2">The sequence shown here is derived from an EMBL/GenBank/DDBJ whole genome shotgun (WGS) entry which is preliminary data.</text>
</comment>
<reference evidence="2 3" key="1">
    <citation type="submission" date="2019-09" db="EMBL/GenBank/DDBJ databases">
        <title>Genome sequence of Rhodovastum atsumiense, a diverse member of the Acetobacteraceae family of non-sulfur purple photosynthetic bacteria.</title>
        <authorList>
            <person name="Meyer T."/>
            <person name="Kyndt J."/>
        </authorList>
    </citation>
    <scope>NUCLEOTIDE SEQUENCE [LARGE SCALE GENOMIC DNA]</scope>
    <source>
        <strain evidence="2 3">DSM 21279</strain>
    </source>
</reference>
<evidence type="ECO:0000313" key="3">
    <source>
        <dbReference type="Proteomes" id="UP000325255"/>
    </source>
</evidence>
<dbReference type="Proteomes" id="UP000325255">
    <property type="component" value="Unassembled WGS sequence"/>
</dbReference>
<dbReference type="AlphaFoldDB" id="A0A5M6IYR2"/>
<dbReference type="EMBL" id="VWPK01000006">
    <property type="protein sequence ID" value="KAA5613462.1"/>
    <property type="molecule type" value="Genomic_DNA"/>
</dbReference>
<protein>
    <recommendedName>
        <fullName evidence="1">DUF6651 domain-containing protein</fullName>
    </recommendedName>
</protein>
<sequence>MKLKLDDAGHVVVSDGRPVFLAEDGKEVAFDYAATLATISRLNGEARGLKERAEAAETRLRHFDGIEDADTARRALQTLRNLDAKKLIDAGEAERVRAEAVKAVEAAYRPVVGERDTLRAALVDEKIGGAFGRSRFIAERLAIPADLARAAFGTAFALEEGRIVATDRSGNRIFSRARPGEPADFDEALETLVDAYPHRDSILKGSGASGGGAAAAGPSASGRHSMTRAQFDALAPAAKIAAARDCTIVD</sequence>
<name>A0A5M6IYR2_9PROT</name>
<dbReference type="RefSeq" id="WP_150039573.1">
    <property type="nucleotide sequence ID" value="NZ_OW485601.1"/>
</dbReference>
<dbReference type="Pfam" id="PF20356">
    <property type="entry name" value="DUF6651"/>
    <property type="match status" value="1"/>
</dbReference>
<gene>
    <name evidence="2" type="ORF">F1189_05240</name>
</gene>
<feature type="domain" description="DUF6651" evidence="1">
    <location>
        <begin position="116"/>
        <end position="215"/>
    </location>
</feature>
<organism evidence="2 3">
    <name type="scientific">Rhodovastum atsumiense</name>
    <dbReference type="NCBI Taxonomy" id="504468"/>
    <lineage>
        <taxon>Bacteria</taxon>
        <taxon>Pseudomonadati</taxon>
        <taxon>Pseudomonadota</taxon>
        <taxon>Alphaproteobacteria</taxon>
        <taxon>Acetobacterales</taxon>
        <taxon>Acetobacteraceae</taxon>
        <taxon>Rhodovastum</taxon>
    </lineage>
</organism>
<keyword evidence="3" id="KW-1185">Reference proteome</keyword>
<evidence type="ECO:0000259" key="1">
    <source>
        <dbReference type="Pfam" id="PF20356"/>
    </source>
</evidence>
<dbReference type="InterPro" id="IPR046593">
    <property type="entry name" value="DUF6651"/>
</dbReference>
<dbReference type="OrthoDB" id="5465243at2"/>
<accession>A0A5M6IYR2</accession>